<keyword evidence="3" id="KW-1185">Reference proteome</keyword>
<gene>
    <name evidence="2" type="ORF">SCP_0202970</name>
</gene>
<dbReference type="EMBL" id="BFAD01000002">
    <property type="protein sequence ID" value="GBE79100.1"/>
    <property type="molecule type" value="Genomic_DNA"/>
</dbReference>
<dbReference type="AlphaFoldDB" id="A0A401GAA6"/>
<proteinExistence type="predicted"/>
<protein>
    <submittedName>
        <fullName evidence="2">Uncharacterized protein</fullName>
    </submittedName>
</protein>
<dbReference type="STRING" id="139825.A0A401GAA6"/>
<dbReference type="OrthoDB" id="4743193at2759"/>
<comment type="caution">
    <text evidence="2">The sequence shown here is derived from an EMBL/GenBank/DDBJ whole genome shotgun (WGS) entry which is preliminary data.</text>
</comment>
<dbReference type="GeneID" id="38776017"/>
<keyword evidence="1" id="KW-0732">Signal</keyword>
<dbReference type="Proteomes" id="UP000287166">
    <property type="component" value="Unassembled WGS sequence"/>
</dbReference>
<dbReference type="InParanoid" id="A0A401GAA6"/>
<accession>A0A401GAA6</accession>
<dbReference type="RefSeq" id="XP_027610013.1">
    <property type="nucleotide sequence ID" value="XM_027754212.1"/>
</dbReference>
<organism evidence="2 3">
    <name type="scientific">Sparassis crispa</name>
    <dbReference type="NCBI Taxonomy" id="139825"/>
    <lineage>
        <taxon>Eukaryota</taxon>
        <taxon>Fungi</taxon>
        <taxon>Dikarya</taxon>
        <taxon>Basidiomycota</taxon>
        <taxon>Agaricomycotina</taxon>
        <taxon>Agaricomycetes</taxon>
        <taxon>Polyporales</taxon>
        <taxon>Sparassidaceae</taxon>
        <taxon>Sparassis</taxon>
    </lineage>
</organism>
<reference evidence="2 3" key="1">
    <citation type="journal article" date="2018" name="Sci. Rep.">
        <title>Genome sequence of the cauliflower mushroom Sparassis crispa (Hanabiratake) and its association with beneficial usage.</title>
        <authorList>
            <person name="Kiyama R."/>
            <person name="Furutani Y."/>
            <person name="Kawaguchi K."/>
            <person name="Nakanishi T."/>
        </authorList>
    </citation>
    <scope>NUCLEOTIDE SEQUENCE [LARGE SCALE GENOMIC DNA]</scope>
</reference>
<evidence type="ECO:0000313" key="3">
    <source>
        <dbReference type="Proteomes" id="UP000287166"/>
    </source>
</evidence>
<evidence type="ECO:0000256" key="1">
    <source>
        <dbReference type="SAM" id="SignalP"/>
    </source>
</evidence>
<sequence length="211" mass="24534">MNHYSITLSEVLLFVLSAEMHETYMNIMLADLVNRAQEILTAFHLHPKTTATTVDWTLQLARSCYSRAMQMLTRKEHGWHFSATNTKPEQIHDFRIEDMAEKMRTVTPDLWEMVHFLLSGKDSMDTDTEMELDSREPDLEERQYWESEGMEDVWVGPDEVAAEVQQEEKDQKAVQKKRESREVLTTIIGLVTTTGYLEIPDKGPTRRQLPS</sequence>
<evidence type="ECO:0000313" key="2">
    <source>
        <dbReference type="EMBL" id="GBE79100.1"/>
    </source>
</evidence>
<feature type="chain" id="PRO_5019343083" evidence="1">
    <location>
        <begin position="18"/>
        <end position="211"/>
    </location>
</feature>
<feature type="signal peptide" evidence="1">
    <location>
        <begin position="1"/>
        <end position="17"/>
    </location>
</feature>
<name>A0A401GAA6_9APHY</name>